<dbReference type="InterPro" id="IPR036412">
    <property type="entry name" value="HAD-like_sf"/>
</dbReference>
<protein>
    <submittedName>
        <fullName evidence="1">HAD-superfamily hydrolase, subfamily IA, variant 3</fullName>
    </submittedName>
</protein>
<keyword evidence="2" id="KW-1185">Reference proteome</keyword>
<dbReference type="GO" id="GO:0016787">
    <property type="term" value="F:hydrolase activity"/>
    <property type="evidence" value="ECO:0007669"/>
    <property type="project" value="UniProtKB-KW"/>
</dbReference>
<dbReference type="NCBIfam" id="TIGR01509">
    <property type="entry name" value="HAD-SF-IA-v3"/>
    <property type="match status" value="1"/>
</dbReference>
<gene>
    <name evidence="1" type="ordered locus">Plav_2026</name>
</gene>
<dbReference type="SFLD" id="SFLDS00003">
    <property type="entry name" value="Haloacid_Dehalogenase"/>
    <property type="match status" value="1"/>
</dbReference>
<dbReference type="PANTHER" id="PTHR43611:SF3">
    <property type="entry name" value="FLAVIN MONONUCLEOTIDE HYDROLASE 1, CHLOROPLATIC"/>
    <property type="match status" value="1"/>
</dbReference>
<dbReference type="InterPro" id="IPR023198">
    <property type="entry name" value="PGP-like_dom2"/>
</dbReference>
<dbReference type="AlphaFoldDB" id="A7HUQ7"/>
<dbReference type="InterPro" id="IPR023214">
    <property type="entry name" value="HAD_sf"/>
</dbReference>
<dbReference type="OrthoDB" id="9807742at2"/>
<dbReference type="STRING" id="402881.Plav_2026"/>
<dbReference type="SUPFAM" id="SSF56784">
    <property type="entry name" value="HAD-like"/>
    <property type="match status" value="1"/>
</dbReference>
<dbReference type="KEGG" id="pla:Plav_2026"/>
<evidence type="ECO:0000313" key="2">
    <source>
        <dbReference type="Proteomes" id="UP000006377"/>
    </source>
</evidence>
<dbReference type="eggNOG" id="COG1011">
    <property type="taxonomic scope" value="Bacteria"/>
</dbReference>
<dbReference type="Pfam" id="PF00702">
    <property type="entry name" value="Hydrolase"/>
    <property type="match status" value="1"/>
</dbReference>
<dbReference type="Gene3D" id="3.40.50.1000">
    <property type="entry name" value="HAD superfamily/HAD-like"/>
    <property type="match status" value="1"/>
</dbReference>
<dbReference type="EMBL" id="CP000774">
    <property type="protein sequence ID" value="ABS63640.1"/>
    <property type="molecule type" value="Genomic_DNA"/>
</dbReference>
<proteinExistence type="predicted"/>
<organism evidence="1 2">
    <name type="scientific">Parvibaculum lavamentivorans (strain DS-1 / DSM 13023 / NCIMB 13966)</name>
    <dbReference type="NCBI Taxonomy" id="402881"/>
    <lineage>
        <taxon>Bacteria</taxon>
        <taxon>Pseudomonadati</taxon>
        <taxon>Pseudomonadota</taxon>
        <taxon>Alphaproteobacteria</taxon>
        <taxon>Hyphomicrobiales</taxon>
        <taxon>Parvibaculaceae</taxon>
        <taxon>Parvibaculum</taxon>
    </lineage>
</organism>
<sequence>MGEKLDTVVFDIGNVLIQWDPRHLYRSIFPDEAEMEAFLANVCTMEWHIEHDRGVPFADNALGLKARHPAHADLIDLWGARYLEMTPDRVPGTAALLRGLKAGGIALHGLTNMPSPVFPALCERYPELLLLEQTVVSGDEGILKPDPRIYRILIGRAGIDPSRTLFIDDSARNVETAASLGFHTHIFTGADGLEGALRGHGLI</sequence>
<dbReference type="InterPro" id="IPR006439">
    <property type="entry name" value="HAD-SF_hydro_IA"/>
</dbReference>
<dbReference type="HOGENOM" id="CLU_045011_9_1_5"/>
<evidence type="ECO:0000313" key="1">
    <source>
        <dbReference type="EMBL" id="ABS63640.1"/>
    </source>
</evidence>
<dbReference type="PRINTS" id="PR00413">
    <property type="entry name" value="HADHALOGNASE"/>
</dbReference>
<name>A7HUQ7_PARL1</name>
<dbReference type="RefSeq" id="WP_012110944.1">
    <property type="nucleotide sequence ID" value="NC_009719.1"/>
</dbReference>
<reference evidence="1 2" key="1">
    <citation type="journal article" date="2011" name="Stand. Genomic Sci.">
        <title>Complete genome sequence of Parvibaculum lavamentivorans type strain (DS-1(T)).</title>
        <authorList>
            <person name="Schleheck D."/>
            <person name="Weiss M."/>
            <person name="Pitluck S."/>
            <person name="Bruce D."/>
            <person name="Land M.L."/>
            <person name="Han S."/>
            <person name="Saunders E."/>
            <person name="Tapia R."/>
            <person name="Detter C."/>
            <person name="Brettin T."/>
            <person name="Han J."/>
            <person name="Woyke T."/>
            <person name="Goodwin L."/>
            <person name="Pennacchio L."/>
            <person name="Nolan M."/>
            <person name="Cook A.M."/>
            <person name="Kjelleberg S."/>
            <person name="Thomas T."/>
        </authorList>
    </citation>
    <scope>NUCLEOTIDE SEQUENCE [LARGE SCALE GENOMIC DNA]</scope>
    <source>
        <strain evidence="2">DS-1 / DSM 13023 / NCIMB 13966</strain>
    </source>
</reference>
<dbReference type="CDD" id="cd02603">
    <property type="entry name" value="HAD_sEH-N_like"/>
    <property type="match status" value="1"/>
</dbReference>
<dbReference type="SFLD" id="SFLDG01129">
    <property type="entry name" value="C1.5:_HAD__Beta-PGM__Phosphata"/>
    <property type="match status" value="1"/>
</dbReference>
<dbReference type="Proteomes" id="UP000006377">
    <property type="component" value="Chromosome"/>
</dbReference>
<keyword evidence="1" id="KW-0378">Hydrolase</keyword>
<dbReference type="Gene3D" id="1.10.150.240">
    <property type="entry name" value="Putative phosphatase, domain 2"/>
    <property type="match status" value="1"/>
</dbReference>
<accession>A7HUQ7</accession>
<dbReference type="PANTHER" id="PTHR43611">
    <property type="entry name" value="ALPHA-D-GLUCOSE 1-PHOSPHATE PHOSPHATASE"/>
    <property type="match status" value="1"/>
</dbReference>